<comment type="similarity">
    <text evidence="5">Belongs to the AspA/AstE family. Succinylglutamate desuccinylase subfamily.</text>
</comment>
<feature type="domain" description="Succinylglutamate desuccinylase/Aspartoacylase catalytic" evidence="8">
    <location>
        <begin position="53"/>
        <end position="248"/>
    </location>
</feature>
<dbReference type="NCBIfam" id="NF003706">
    <property type="entry name" value="PRK05324.1"/>
    <property type="match status" value="1"/>
</dbReference>
<dbReference type="PANTHER" id="PTHR15162:SF7">
    <property type="entry name" value="SUCCINYLGLUTAMATE DESUCCINYLASE"/>
    <property type="match status" value="1"/>
</dbReference>
<dbReference type="SUPFAM" id="SSF53187">
    <property type="entry name" value="Zn-dependent exopeptidases"/>
    <property type="match status" value="1"/>
</dbReference>
<dbReference type="RefSeq" id="WP_080915705.1">
    <property type="nucleotide sequence ID" value="NZ_CP020472.1"/>
</dbReference>
<feature type="binding site" evidence="5">
    <location>
        <position position="63"/>
    </location>
    <ligand>
        <name>Zn(2+)</name>
        <dbReference type="ChEBI" id="CHEBI:29105"/>
    </ligand>
</feature>
<feature type="domain" description="AstE/AspA barrel-sandwich hybrid" evidence="7">
    <location>
        <begin position="263"/>
        <end position="336"/>
    </location>
</feature>
<evidence type="ECO:0000256" key="3">
    <source>
        <dbReference type="ARBA" id="ARBA00022801"/>
    </source>
</evidence>
<feature type="binding site" evidence="5">
    <location>
        <position position="159"/>
    </location>
    <ligand>
        <name>Zn(2+)</name>
        <dbReference type="ChEBI" id="CHEBI:29105"/>
    </ligand>
</feature>
<evidence type="ECO:0000259" key="8">
    <source>
        <dbReference type="Pfam" id="PF24827"/>
    </source>
</evidence>
<dbReference type="PANTHER" id="PTHR15162">
    <property type="entry name" value="ASPARTOACYLASE"/>
    <property type="match status" value="1"/>
</dbReference>
<name>A0ABN4YDZ9_9GAMM</name>
<keyword evidence="1 5" id="KW-0056">Arginine metabolism</keyword>
<dbReference type="NCBIfam" id="TIGR03242">
    <property type="entry name" value="arg_catab_astE"/>
    <property type="match status" value="1"/>
</dbReference>
<accession>A0ABN4YDZ9</accession>
<comment type="catalytic activity">
    <reaction evidence="5">
        <text>N-succinyl-L-glutamate + H2O = L-glutamate + succinate</text>
        <dbReference type="Rhea" id="RHEA:15169"/>
        <dbReference type="ChEBI" id="CHEBI:15377"/>
        <dbReference type="ChEBI" id="CHEBI:29985"/>
        <dbReference type="ChEBI" id="CHEBI:30031"/>
        <dbReference type="ChEBI" id="CHEBI:58763"/>
        <dbReference type="EC" id="3.5.1.96"/>
    </reaction>
</comment>
<evidence type="ECO:0000313" key="9">
    <source>
        <dbReference type="EMBL" id="ARD22333.1"/>
    </source>
</evidence>
<dbReference type="Pfam" id="PF24827">
    <property type="entry name" value="AstE_AspA_cat"/>
    <property type="match status" value="1"/>
</dbReference>
<evidence type="ECO:0000256" key="5">
    <source>
        <dbReference type="HAMAP-Rule" id="MF_00767"/>
    </source>
</evidence>
<comment type="pathway">
    <text evidence="5">Amino-acid degradation; L-arginine degradation via AST pathway; L-glutamate and succinate from L-arginine: step 5/5.</text>
</comment>
<feature type="active site" evidence="5">
    <location>
        <position position="223"/>
    </location>
</feature>
<dbReference type="CDD" id="cd03855">
    <property type="entry name" value="M14_ASTE"/>
    <property type="match status" value="1"/>
</dbReference>
<dbReference type="EMBL" id="CP020472">
    <property type="protein sequence ID" value="ARD22333.1"/>
    <property type="molecule type" value="Genomic_DNA"/>
</dbReference>
<dbReference type="InterPro" id="IPR016681">
    <property type="entry name" value="SuccinylGlu_desuccinylase"/>
</dbReference>
<dbReference type="Gene3D" id="3.40.630.10">
    <property type="entry name" value="Zn peptidases"/>
    <property type="match status" value="1"/>
</dbReference>
<dbReference type="HAMAP" id="MF_00767">
    <property type="entry name" value="Arg_catab_AstE"/>
    <property type="match status" value="1"/>
</dbReference>
<evidence type="ECO:0000256" key="4">
    <source>
        <dbReference type="ARBA" id="ARBA00022833"/>
    </source>
</evidence>
<evidence type="ECO:0000313" key="10">
    <source>
        <dbReference type="Proteomes" id="UP000191820"/>
    </source>
</evidence>
<keyword evidence="10" id="KW-1185">Reference proteome</keyword>
<evidence type="ECO:0000256" key="6">
    <source>
        <dbReference type="NCBIfam" id="TIGR03242"/>
    </source>
</evidence>
<evidence type="ECO:0000259" key="7">
    <source>
        <dbReference type="Pfam" id="PF04952"/>
    </source>
</evidence>
<keyword evidence="2 5" id="KW-0479">Metal-binding</keyword>
<evidence type="ECO:0000256" key="2">
    <source>
        <dbReference type="ARBA" id="ARBA00022723"/>
    </source>
</evidence>
<protein>
    <recommendedName>
        <fullName evidence="5 6">Succinylglutamate desuccinylase</fullName>
        <ecNumber evidence="5 6">3.5.1.96</ecNumber>
    </recommendedName>
</protein>
<dbReference type="InterPro" id="IPR050178">
    <property type="entry name" value="AspA/AstE_fam"/>
</dbReference>
<gene>
    <name evidence="5" type="primary">astE</name>
    <name evidence="9" type="ORF">SJ2017_2035</name>
</gene>
<feature type="binding site" evidence="5">
    <location>
        <position position="66"/>
    </location>
    <ligand>
        <name>Zn(2+)</name>
        <dbReference type="ChEBI" id="CHEBI:29105"/>
    </ligand>
</feature>
<comment type="function">
    <text evidence="5">Transforms N(2)-succinylglutamate into succinate and glutamate.</text>
</comment>
<evidence type="ECO:0000256" key="1">
    <source>
        <dbReference type="ARBA" id="ARBA00022503"/>
    </source>
</evidence>
<keyword evidence="4 5" id="KW-0862">Zinc</keyword>
<organism evidence="9 10">
    <name type="scientific">Shewanella japonica</name>
    <dbReference type="NCBI Taxonomy" id="93973"/>
    <lineage>
        <taxon>Bacteria</taxon>
        <taxon>Pseudomonadati</taxon>
        <taxon>Pseudomonadota</taxon>
        <taxon>Gammaproteobacteria</taxon>
        <taxon>Alteromonadales</taxon>
        <taxon>Shewanellaceae</taxon>
        <taxon>Shewanella</taxon>
    </lineage>
</organism>
<dbReference type="InterPro" id="IPR007036">
    <property type="entry name" value="Aste_AspA_hybrid_dom"/>
</dbReference>
<dbReference type="Proteomes" id="UP000191820">
    <property type="component" value="Chromosome"/>
</dbReference>
<dbReference type="EC" id="3.5.1.96" evidence="5 6"/>
<proteinExistence type="inferred from homology"/>
<reference evidence="9 10" key="1">
    <citation type="submission" date="2017-03" db="EMBL/GenBank/DDBJ databases">
        <title>Genome sequencing of Shewanella japonica KCTC 22435.</title>
        <authorList>
            <person name="Kim K.M."/>
        </authorList>
    </citation>
    <scope>NUCLEOTIDE SEQUENCE [LARGE SCALE GENOMIC DNA]</scope>
    <source>
        <strain evidence="9 10">KCTC 22435</strain>
    </source>
</reference>
<comment type="cofactor">
    <cofactor evidence="5">
        <name>Zn(2+)</name>
        <dbReference type="ChEBI" id="CHEBI:29105"/>
    </cofactor>
    <text evidence="5">Binds 1 zinc ion per subunit.</text>
</comment>
<keyword evidence="3 5" id="KW-0378">Hydrolase</keyword>
<dbReference type="InterPro" id="IPR055438">
    <property type="entry name" value="AstE_AspA_cat"/>
</dbReference>
<sequence length="343" mass="38690">MFQQLMDDHDFLAFTLANIDKPLKSQAFTLSNQTTVTILDNGVISFSPASGSTKDVVLSCAIHGNETAPIEICNKLISDLLTCKIETLHRVLFIIGNPDSILTQTRFVEENMNRLFSGAHSDGEGLINKERVRAKALEQYVSDFFNDNDNSQRIHYDLHTAIKPSKHEKFAIYPYRPGRAFSAKQIMFLAGCDVDTILFHHEPTTTFSYFSSEQFKADAFTVELGKVMPFGENDMHKFANTHKMLAALITQIEPELAVFDSNKLNLYKVSRSINKHFDDFAFSFSKTTENFTGFEQGQTLAIENNQQIKVIEPYEAIVFPNENVPVGQRTVLCLVPAPNEDIQ</sequence>
<dbReference type="Pfam" id="PF04952">
    <property type="entry name" value="AstE_AspA_hybrid"/>
    <property type="match status" value="1"/>
</dbReference>
<dbReference type="PIRSF" id="PIRSF017020">
    <property type="entry name" value="AstE"/>
    <property type="match status" value="1"/>
</dbReference>